<name>A0A9P0MPT7_NEZVI</name>
<dbReference type="GO" id="GO:0043171">
    <property type="term" value="P:peptide catabolic process"/>
    <property type="evidence" value="ECO:0007669"/>
    <property type="project" value="TreeGrafter"/>
</dbReference>
<dbReference type="GO" id="GO:0005737">
    <property type="term" value="C:cytoplasm"/>
    <property type="evidence" value="ECO:0007669"/>
    <property type="project" value="TreeGrafter"/>
</dbReference>
<dbReference type="GO" id="GO:0008270">
    <property type="term" value="F:zinc ion binding"/>
    <property type="evidence" value="ECO:0007669"/>
    <property type="project" value="TreeGrafter"/>
</dbReference>
<sequence length="239" mass="27450">MEKLMRSNIFASAVLSGVQSTVTEATEKFREWMEKGTKIPPNLREAVYSAGIKYGGVKEWQFCWNKYNTSRIPSEKKLLLRILGVSSDPWILQRYLLATLDRDRIRPQDIKIVMASVSSNPEGQLLAWRHLKAHWKDLQTLFGNGTFTMGSLISSVTSHFSTQYDYDEVFDFFHHIDVGSGSRSLDQSLETILLNIHWVQKNEEPLYSWLNGKVRYRSSLSVVSSCMKQRSSSLQGFRS</sequence>
<dbReference type="GO" id="GO:0042277">
    <property type="term" value="F:peptide binding"/>
    <property type="evidence" value="ECO:0007669"/>
    <property type="project" value="TreeGrafter"/>
</dbReference>
<dbReference type="GO" id="GO:0016020">
    <property type="term" value="C:membrane"/>
    <property type="evidence" value="ECO:0007669"/>
    <property type="project" value="TreeGrafter"/>
</dbReference>
<dbReference type="Gene3D" id="1.25.50.20">
    <property type="match status" value="1"/>
</dbReference>
<organism evidence="3 4">
    <name type="scientific">Nezara viridula</name>
    <name type="common">Southern green stink bug</name>
    <name type="synonym">Cimex viridulus</name>
    <dbReference type="NCBI Taxonomy" id="85310"/>
    <lineage>
        <taxon>Eukaryota</taxon>
        <taxon>Metazoa</taxon>
        <taxon>Ecdysozoa</taxon>
        <taxon>Arthropoda</taxon>
        <taxon>Hexapoda</taxon>
        <taxon>Insecta</taxon>
        <taxon>Pterygota</taxon>
        <taxon>Neoptera</taxon>
        <taxon>Paraneoptera</taxon>
        <taxon>Hemiptera</taxon>
        <taxon>Heteroptera</taxon>
        <taxon>Panheteroptera</taxon>
        <taxon>Pentatomomorpha</taxon>
        <taxon>Pentatomoidea</taxon>
        <taxon>Pentatomidae</taxon>
        <taxon>Pentatominae</taxon>
        <taxon>Nezara</taxon>
    </lineage>
</organism>
<evidence type="ECO:0000313" key="4">
    <source>
        <dbReference type="Proteomes" id="UP001152798"/>
    </source>
</evidence>
<dbReference type="GO" id="GO:0005615">
    <property type="term" value="C:extracellular space"/>
    <property type="evidence" value="ECO:0007669"/>
    <property type="project" value="TreeGrafter"/>
</dbReference>
<dbReference type="InterPro" id="IPR050344">
    <property type="entry name" value="Peptidase_M1_aminopeptidases"/>
</dbReference>
<dbReference type="OrthoDB" id="6750768at2759"/>
<comment type="similarity">
    <text evidence="1">Belongs to the peptidase M1 family.</text>
</comment>
<dbReference type="GO" id="GO:0006508">
    <property type="term" value="P:proteolysis"/>
    <property type="evidence" value="ECO:0007669"/>
    <property type="project" value="TreeGrafter"/>
</dbReference>
<gene>
    <name evidence="3" type="ORF">NEZAVI_LOCUS8124</name>
</gene>
<proteinExistence type="inferred from homology"/>
<dbReference type="EMBL" id="OV725080">
    <property type="protein sequence ID" value="CAH1398486.1"/>
    <property type="molecule type" value="Genomic_DNA"/>
</dbReference>
<keyword evidence="4" id="KW-1185">Reference proteome</keyword>
<dbReference type="GO" id="GO:0070006">
    <property type="term" value="F:metalloaminopeptidase activity"/>
    <property type="evidence" value="ECO:0007669"/>
    <property type="project" value="TreeGrafter"/>
</dbReference>
<dbReference type="PANTHER" id="PTHR11533">
    <property type="entry name" value="PROTEASE M1 ZINC METALLOPROTEASE"/>
    <property type="match status" value="1"/>
</dbReference>
<dbReference type="Proteomes" id="UP001152798">
    <property type="component" value="Chromosome 4"/>
</dbReference>
<protein>
    <recommendedName>
        <fullName evidence="2">ERAP1-like C-terminal domain-containing protein</fullName>
    </recommendedName>
</protein>
<evidence type="ECO:0000313" key="3">
    <source>
        <dbReference type="EMBL" id="CAH1398486.1"/>
    </source>
</evidence>
<accession>A0A9P0MPT7</accession>
<evidence type="ECO:0000256" key="1">
    <source>
        <dbReference type="ARBA" id="ARBA00010136"/>
    </source>
</evidence>
<dbReference type="AlphaFoldDB" id="A0A9P0MPT7"/>
<reference evidence="3" key="1">
    <citation type="submission" date="2022-01" db="EMBL/GenBank/DDBJ databases">
        <authorList>
            <person name="King R."/>
        </authorList>
    </citation>
    <scope>NUCLEOTIDE SEQUENCE</scope>
</reference>
<dbReference type="Pfam" id="PF11838">
    <property type="entry name" value="ERAP1_C"/>
    <property type="match status" value="1"/>
</dbReference>
<dbReference type="PANTHER" id="PTHR11533:SF299">
    <property type="entry name" value="AMINOPEPTIDASE"/>
    <property type="match status" value="1"/>
</dbReference>
<evidence type="ECO:0000259" key="2">
    <source>
        <dbReference type="Pfam" id="PF11838"/>
    </source>
</evidence>
<dbReference type="InterPro" id="IPR024571">
    <property type="entry name" value="ERAP1-like_C_dom"/>
</dbReference>
<feature type="domain" description="ERAP1-like C-terminal" evidence="2">
    <location>
        <begin position="2"/>
        <end position="192"/>
    </location>
</feature>